<keyword evidence="2" id="KW-1185">Reference proteome</keyword>
<dbReference type="EMBL" id="JAPJDZ010000089">
    <property type="protein sequence ID" value="MDP5138049.1"/>
    <property type="molecule type" value="Genomic_DNA"/>
</dbReference>
<evidence type="ECO:0000313" key="1">
    <source>
        <dbReference type="EMBL" id="MDP5138049.1"/>
    </source>
</evidence>
<sequence>MEQQLLVLPLLSHGWYRVKGFQLDYMFDQHQFLSLQAEADYTRIEPELLGTSSKQLYQELGSTLLLQQKISNLG</sequence>
<dbReference type="RefSeq" id="WP_305977232.1">
    <property type="nucleotide sequence ID" value="NZ_JAPJDY010000002.1"/>
</dbReference>
<proteinExistence type="predicted"/>
<accession>A0ABT9I3U9</accession>
<gene>
    <name evidence="1" type="ORF">ORJ04_19040</name>
</gene>
<evidence type="ECO:0000313" key="2">
    <source>
        <dbReference type="Proteomes" id="UP001231109"/>
    </source>
</evidence>
<comment type="caution">
    <text evidence="1">The sequence shown here is derived from an EMBL/GenBank/DDBJ whole genome shotgun (WGS) entry which is preliminary data.</text>
</comment>
<protein>
    <submittedName>
        <fullName evidence="1">Uncharacterized protein</fullName>
    </submittedName>
</protein>
<dbReference type="Proteomes" id="UP001231109">
    <property type="component" value="Unassembled WGS sequence"/>
</dbReference>
<reference evidence="1 2" key="1">
    <citation type="submission" date="2022-11" db="EMBL/GenBank/DDBJ databases">
        <title>Viruses from the air-sea interface of a natural surface slick.</title>
        <authorList>
            <person name="Rahlff J."/>
            <person name="Holmfeldt K."/>
        </authorList>
    </citation>
    <scope>NUCLEOTIDE SEQUENCE [LARGE SCALE GENOMIC DNA]</scope>
    <source>
        <strain evidence="1 2">SMS4</strain>
    </source>
</reference>
<organism evidence="1 2">
    <name type="scientific">Rheinheimera baltica</name>
    <dbReference type="NCBI Taxonomy" id="67576"/>
    <lineage>
        <taxon>Bacteria</taxon>
        <taxon>Pseudomonadati</taxon>
        <taxon>Pseudomonadota</taxon>
        <taxon>Gammaproteobacteria</taxon>
        <taxon>Chromatiales</taxon>
        <taxon>Chromatiaceae</taxon>
        <taxon>Rheinheimera</taxon>
    </lineage>
</organism>
<name>A0ABT9I3U9_9GAMM</name>